<dbReference type="SUPFAM" id="SSF48452">
    <property type="entry name" value="TPR-like"/>
    <property type="match status" value="1"/>
</dbReference>
<dbReference type="PANTHER" id="PTHR22904:SF523">
    <property type="entry name" value="STRESS-INDUCED-PHOSPHOPROTEIN 1"/>
    <property type="match status" value="1"/>
</dbReference>
<dbReference type="GO" id="GO:0051879">
    <property type="term" value="F:Hsp90 protein binding"/>
    <property type="evidence" value="ECO:0007669"/>
    <property type="project" value="TreeGrafter"/>
</dbReference>
<dbReference type="InterPro" id="IPR032675">
    <property type="entry name" value="LRR_dom_sf"/>
</dbReference>
<evidence type="ECO:0000256" key="1">
    <source>
        <dbReference type="ARBA" id="ARBA00022737"/>
    </source>
</evidence>
<dbReference type="SUPFAM" id="SSF81383">
    <property type="entry name" value="F-box domain"/>
    <property type="match status" value="1"/>
</dbReference>
<dbReference type="Pfam" id="PF00646">
    <property type="entry name" value="F-box"/>
    <property type="match status" value="1"/>
</dbReference>
<accession>A0A0D2FRZ0</accession>
<keyword evidence="1" id="KW-0677">Repeat</keyword>
<gene>
    <name evidence="4" type="ORF">PV04_10949</name>
</gene>
<dbReference type="InterPro" id="IPR001810">
    <property type="entry name" value="F-box_dom"/>
</dbReference>
<dbReference type="InterPro" id="IPR036047">
    <property type="entry name" value="F-box-like_dom_sf"/>
</dbReference>
<dbReference type="PANTHER" id="PTHR22904">
    <property type="entry name" value="TPR REPEAT CONTAINING PROTEIN"/>
    <property type="match status" value="1"/>
</dbReference>
<proteinExistence type="predicted"/>
<dbReference type="PROSITE" id="PS50181">
    <property type="entry name" value="FBOX"/>
    <property type="match status" value="1"/>
</dbReference>
<dbReference type="Proteomes" id="UP000054266">
    <property type="component" value="Unassembled WGS sequence"/>
</dbReference>
<protein>
    <recommendedName>
        <fullName evidence="3">F-box domain-containing protein</fullName>
    </recommendedName>
</protein>
<reference evidence="4 5" key="1">
    <citation type="submission" date="2015-01" db="EMBL/GenBank/DDBJ databases">
        <title>The Genome Sequence of Capronia semiimmersa CBS27337.</title>
        <authorList>
            <consortium name="The Broad Institute Genomics Platform"/>
            <person name="Cuomo C."/>
            <person name="de Hoog S."/>
            <person name="Gorbushina A."/>
            <person name="Stielow B."/>
            <person name="Teixiera M."/>
            <person name="Abouelleil A."/>
            <person name="Chapman S.B."/>
            <person name="Priest M."/>
            <person name="Young S.K."/>
            <person name="Wortman J."/>
            <person name="Nusbaum C."/>
            <person name="Birren B."/>
        </authorList>
    </citation>
    <scope>NUCLEOTIDE SEQUENCE [LARGE SCALE GENOMIC DNA]</scope>
    <source>
        <strain evidence="4 5">CBS 27337</strain>
    </source>
</reference>
<dbReference type="InterPro" id="IPR011990">
    <property type="entry name" value="TPR-like_helical_dom_sf"/>
</dbReference>
<feature type="domain" description="F-box" evidence="3">
    <location>
        <begin position="146"/>
        <end position="198"/>
    </location>
</feature>
<dbReference type="HOGENOM" id="CLU_024395_0_1_1"/>
<dbReference type="SUPFAM" id="SSF52047">
    <property type="entry name" value="RNI-like"/>
    <property type="match status" value="1"/>
</dbReference>
<dbReference type="Gene3D" id="3.80.10.10">
    <property type="entry name" value="Ribonuclease Inhibitor"/>
    <property type="match status" value="1"/>
</dbReference>
<dbReference type="AlphaFoldDB" id="A0A0D2FRZ0"/>
<evidence type="ECO:0000259" key="3">
    <source>
        <dbReference type="PROSITE" id="PS50181"/>
    </source>
</evidence>
<evidence type="ECO:0000256" key="2">
    <source>
        <dbReference type="ARBA" id="ARBA00022803"/>
    </source>
</evidence>
<keyword evidence="2" id="KW-0802">TPR repeat</keyword>
<dbReference type="EMBL" id="KN846963">
    <property type="protein sequence ID" value="KIW62819.1"/>
    <property type="molecule type" value="Genomic_DNA"/>
</dbReference>
<sequence length="580" mass="64954">MDAEKHLPQQVADLLVECRKAMKDKNYNAAIKSVNAALKYSEKSTTAPHLLIGLLDYRHAIYHRLGDPDSALKDAKSMIRLDRKDARGYLRCGAVERFKGNKTAALRYLEHGLKSCSEPEGLDILHREAKRTRDQLSAELVLSRARDPMTTLPLEIMEIVLSYLHYKQHVQMLRVSKSWKRVLSVLPPLTDTLAFPDFKQPVTLKMLLVTLRRLKTPKRLILAGLTGDARATLLDRLMRTRMLESLHVFQISDPIIDLAKFSLFSANLRTISIEYPTRCSHQLVYRILGQCSGLEIARFMIDGTSYVVESWSFTSHSLLELDLVCKDNKAPLYEMALDMPRLRSFSLRGGSNVALNISEDLDLRHLQNLTRFSLYDCDISDLFLPPSITDLRMERCHSMIHSAGLVERPHPEFPALDNLKSLSILHIKPPRSAQPTYPPFICDAAAKTKPGKLTSLAVSQVPDKPNDLTALMESGWFAGLTELLIEGPFFGDQQAALIVAQCPQLERVQVHGAAITGVFVAELIKAPNSKMRAMILQDCAKVSKDTVPWAAERGVHVECISSWAARGSGSGSGRKVRELE</sequence>
<organism evidence="4 5">
    <name type="scientific">Phialophora macrospora</name>
    <dbReference type="NCBI Taxonomy" id="1851006"/>
    <lineage>
        <taxon>Eukaryota</taxon>
        <taxon>Fungi</taxon>
        <taxon>Dikarya</taxon>
        <taxon>Ascomycota</taxon>
        <taxon>Pezizomycotina</taxon>
        <taxon>Eurotiomycetes</taxon>
        <taxon>Chaetothyriomycetidae</taxon>
        <taxon>Chaetothyriales</taxon>
        <taxon>Herpotrichiellaceae</taxon>
        <taxon>Phialophora</taxon>
    </lineage>
</organism>
<name>A0A0D2FRZ0_9EURO</name>
<dbReference type="STRING" id="5601.A0A0D2FRZ0"/>
<keyword evidence="5" id="KW-1185">Reference proteome</keyword>
<dbReference type="Gene3D" id="1.25.40.10">
    <property type="entry name" value="Tetratricopeptide repeat domain"/>
    <property type="match status" value="1"/>
</dbReference>
<dbReference type="Gene3D" id="1.20.1280.50">
    <property type="match status" value="1"/>
</dbReference>
<evidence type="ECO:0000313" key="4">
    <source>
        <dbReference type="EMBL" id="KIW62819.1"/>
    </source>
</evidence>
<evidence type="ECO:0000313" key="5">
    <source>
        <dbReference type="Proteomes" id="UP000054266"/>
    </source>
</evidence>